<dbReference type="PaxDb" id="4081-Solyc07g015900.1.1"/>
<dbReference type="SUPFAM" id="SSF52058">
    <property type="entry name" value="L domain-like"/>
    <property type="match status" value="1"/>
</dbReference>
<evidence type="ECO:0000313" key="2">
    <source>
        <dbReference type="EnsemblPlants" id="Solyc07g015900.2.1"/>
    </source>
</evidence>
<proteinExistence type="predicted"/>
<reference evidence="2" key="1">
    <citation type="journal article" date="2012" name="Nature">
        <title>The tomato genome sequence provides insights into fleshy fruit evolution.</title>
        <authorList>
            <consortium name="Tomato Genome Consortium"/>
        </authorList>
    </citation>
    <scope>NUCLEOTIDE SEQUENCE [LARGE SCALE GENOMIC DNA]</scope>
    <source>
        <strain evidence="2">cv. Heinz 1706</strain>
    </source>
</reference>
<dbReference type="InterPro" id="IPR027417">
    <property type="entry name" value="P-loop_NTPase"/>
</dbReference>
<dbReference type="SUPFAM" id="SSF52540">
    <property type="entry name" value="P-loop containing nucleoside triphosphate hydrolases"/>
    <property type="match status" value="1"/>
</dbReference>
<dbReference type="Gramene" id="Solyc07g015900.2.1">
    <property type="protein sequence ID" value="Solyc07g015900.2.1"/>
    <property type="gene ID" value="Solyc07g015900.2"/>
</dbReference>
<name>A0A3Q7I1Z2_SOLLC</name>
<evidence type="ECO:0000256" key="1">
    <source>
        <dbReference type="ARBA" id="ARBA00022614"/>
    </source>
</evidence>
<evidence type="ECO:0000313" key="3">
    <source>
        <dbReference type="Proteomes" id="UP000004994"/>
    </source>
</evidence>
<dbReference type="Proteomes" id="UP000004994">
    <property type="component" value="Chromosome 7"/>
</dbReference>
<sequence length="149" mass="17172">MKTYTETKVYTMIEDESWQLFVKKAEDNVYLEHIQPFAKAIARECGGLPLAIAVMGLIPLVMNTIQVGFELAEISHIKISTSLKRISFVSYVINNLPDCFMECPKTTFLLLQDNYPLLKIPHELFFAFASLIVLNLNEKWYLNTTFFPQ</sequence>
<protein>
    <submittedName>
        <fullName evidence="2">Uncharacterized protein</fullName>
    </submittedName>
</protein>
<organism evidence="2">
    <name type="scientific">Solanum lycopersicum</name>
    <name type="common">Tomato</name>
    <name type="synonym">Lycopersicon esculentum</name>
    <dbReference type="NCBI Taxonomy" id="4081"/>
    <lineage>
        <taxon>Eukaryota</taxon>
        <taxon>Viridiplantae</taxon>
        <taxon>Streptophyta</taxon>
        <taxon>Embryophyta</taxon>
        <taxon>Tracheophyta</taxon>
        <taxon>Spermatophyta</taxon>
        <taxon>Magnoliopsida</taxon>
        <taxon>eudicotyledons</taxon>
        <taxon>Gunneridae</taxon>
        <taxon>Pentapetalae</taxon>
        <taxon>asterids</taxon>
        <taxon>lamiids</taxon>
        <taxon>Solanales</taxon>
        <taxon>Solanaceae</taxon>
        <taxon>Solanoideae</taxon>
        <taxon>Solaneae</taxon>
        <taxon>Solanum</taxon>
        <taxon>Solanum subgen. Lycopersicon</taxon>
    </lineage>
</organism>
<accession>A0A3Q7I1Z2</accession>
<reference evidence="2" key="2">
    <citation type="submission" date="2019-01" db="UniProtKB">
        <authorList>
            <consortium name="EnsemblPlants"/>
        </authorList>
    </citation>
    <scope>IDENTIFICATION</scope>
    <source>
        <strain evidence="2">cv. Heinz 1706</strain>
    </source>
</reference>
<dbReference type="InParanoid" id="A0A3Q7I1Z2"/>
<dbReference type="InterPro" id="IPR042197">
    <property type="entry name" value="Apaf_helical"/>
</dbReference>
<dbReference type="Gene3D" id="1.10.8.430">
    <property type="entry name" value="Helical domain of apoptotic protease-activating factors"/>
    <property type="match status" value="1"/>
</dbReference>
<dbReference type="AlphaFoldDB" id="A0A3Q7I1Z2"/>
<keyword evidence="1" id="KW-0433">Leucine-rich repeat</keyword>
<dbReference type="GO" id="GO:0043531">
    <property type="term" value="F:ADP binding"/>
    <property type="evidence" value="ECO:0007669"/>
    <property type="project" value="InterPro"/>
</dbReference>
<dbReference type="EnsemblPlants" id="Solyc07g015900.2.1">
    <property type="protein sequence ID" value="Solyc07g015900.2.1"/>
    <property type="gene ID" value="Solyc07g015900.2"/>
</dbReference>
<keyword evidence="3" id="KW-1185">Reference proteome</keyword>